<dbReference type="GO" id="GO:0045332">
    <property type="term" value="P:phospholipid translocation"/>
    <property type="evidence" value="ECO:0007669"/>
    <property type="project" value="TreeGrafter"/>
</dbReference>
<keyword evidence="7" id="KW-0067">ATP-binding</keyword>
<dbReference type="Pfam" id="PF16212">
    <property type="entry name" value="PhoLip_ATPase_C"/>
    <property type="match status" value="1"/>
</dbReference>
<keyword evidence="9 12" id="KW-1133">Transmembrane helix</keyword>
<dbReference type="PANTHER" id="PTHR24092">
    <property type="entry name" value="PROBABLE PHOSPHOLIPID-TRANSPORTING ATPASE"/>
    <property type="match status" value="1"/>
</dbReference>
<dbReference type="FunFam" id="2.70.150.10:FF:000023">
    <property type="entry name" value="Phospholipid-transporting ATPase"/>
    <property type="match status" value="1"/>
</dbReference>
<dbReference type="Pfam" id="PF16209">
    <property type="entry name" value="PhoLip_ATPase_N"/>
    <property type="match status" value="1"/>
</dbReference>
<dbReference type="SUPFAM" id="SSF56784">
    <property type="entry name" value="HAD-like"/>
    <property type="match status" value="1"/>
</dbReference>
<keyword evidence="4 12" id="KW-0812">Transmembrane</keyword>
<dbReference type="InterPro" id="IPR023298">
    <property type="entry name" value="ATPase_P-typ_TM_dom_sf"/>
</dbReference>
<evidence type="ECO:0000259" key="14">
    <source>
        <dbReference type="Pfam" id="PF16212"/>
    </source>
</evidence>
<dbReference type="GO" id="GO:0140326">
    <property type="term" value="F:ATPase-coupled intramembrane lipid transporter activity"/>
    <property type="evidence" value="ECO:0007669"/>
    <property type="project" value="UniProtKB-EC"/>
</dbReference>
<evidence type="ECO:0000256" key="11">
    <source>
        <dbReference type="ARBA" id="ARBA00034036"/>
    </source>
</evidence>
<dbReference type="SUPFAM" id="SSF81660">
    <property type="entry name" value="Metal cation-transporting ATPase, ATP-binding domain N"/>
    <property type="match status" value="1"/>
</dbReference>
<feature type="transmembrane region" description="Helical" evidence="12">
    <location>
        <begin position="319"/>
        <end position="340"/>
    </location>
</feature>
<name>A0AAV9AX19_ACOGR</name>
<evidence type="ECO:0000256" key="5">
    <source>
        <dbReference type="ARBA" id="ARBA00022723"/>
    </source>
</evidence>
<organism evidence="15 16">
    <name type="scientific">Acorus gramineus</name>
    <name type="common">Dwarf sweet flag</name>
    <dbReference type="NCBI Taxonomy" id="55184"/>
    <lineage>
        <taxon>Eukaryota</taxon>
        <taxon>Viridiplantae</taxon>
        <taxon>Streptophyta</taxon>
        <taxon>Embryophyta</taxon>
        <taxon>Tracheophyta</taxon>
        <taxon>Spermatophyta</taxon>
        <taxon>Magnoliopsida</taxon>
        <taxon>Liliopsida</taxon>
        <taxon>Acoraceae</taxon>
        <taxon>Acorus</taxon>
    </lineage>
</organism>
<feature type="transmembrane region" description="Helical" evidence="12">
    <location>
        <begin position="757"/>
        <end position="777"/>
    </location>
</feature>
<dbReference type="AlphaFoldDB" id="A0AAV9AX19"/>
<gene>
    <name evidence="15" type="ORF">QJS04_geneDACA005009</name>
</gene>
<evidence type="ECO:0000256" key="1">
    <source>
        <dbReference type="ARBA" id="ARBA00004141"/>
    </source>
</evidence>
<evidence type="ECO:0000256" key="12">
    <source>
        <dbReference type="SAM" id="Phobius"/>
    </source>
</evidence>
<accession>A0AAV9AX19</accession>
<dbReference type="InterPro" id="IPR036412">
    <property type="entry name" value="HAD-like_sf"/>
</dbReference>
<dbReference type="Proteomes" id="UP001179952">
    <property type="component" value="Unassembled WGS sequence"/>
</dbReference>
<dbReference type="SUPFAM" id="SSF81653">
    <property type="entry name" value="Calcium ATPase, transduction domain A"/>
    <property type="match status" value="1"/>
</dbReference>
<dbReference type="InterPro" id="IPR008250">
    <property type="entry name" value="ATPase_P-typ_transduc_dom_A_sf"/>
</dbReference>
<evidence type="ECO:0000259" key="13">
    <source>
        <dbReference type="Pfam" id="PF16209"/>
    </source>
</evidence>
<dbReference type="GO" id="GO:0046872">
    <property type="term" value="F:metal ion binding"/>
    <property type="evidence" value="ECO:0007669"/>
    <property type="project" value="UniProtKB-KW"/>
</dbReference>
<keyword evidence="10 12" id="KW-0472">Membrane</keyword>
<dbReference type="GO" id="GO:0005886">
    <property type="term" value="C:plasma membrane"/>
    <property type="evidence" value="ECO:0007669"/>
    <property type="project" value="TreeGrafter"/>
</dbReference>
<protein>
    <recommendedName>
        <fullName evidence="3">P-type phospholipid transporter</fullName>
        <ecNumber evidence="3">7.6.2.1</ecNumber>
    </recommendedName>
</protein>
<keyword evidence="5" id="KW-0479">Metal-binding</keyword>
<feature type="transmembrane region" description="Helical" evidence="12">
    <location>
        <begin position="914"/>
        <end position="937"/>
    </location>
</feature>
<feature type="domain" description="P-type ATPase C-terminal" evidence="14">
    <location>
        <begin position="725"/>
        <end position="944"/>
    </location>
</feature>
<evidence type="ECO:0000256" key="2">
    <source>
        <dbReference type="ARBA" id="ARBA00008109"/>
    </source>
</evidence>
<feature type="transmembrane region" description="Helical" evidence="12">
    <location>
        <begin position="845"/>
        <end position="868"/>
    </location>
</feature>
<evidence type="ECO:0000256" key="8">
    <source>
        <dbReference type="ARBA" id="ARBA00022842"/>
    </source>
</evidence>
<sequence>MAMAVKAPTGGRRKRGLRFSKLYSFSCVRSRSDGGDLPSPPPDEGFSRIVRCKTRRDDDDEEEEEGVASQYPTNGVSTTKYTVANFVPKSLFEQFRRAANLFFLAVACVSFSPLAPYRAVSVLFPLVVVVGLTMAKEAVEDWRRKSQDVEVNTRKILVYNKQECVFYQSQWKELRVGDIVKVEKDEFFPADLLLMSSSYDDGICYVETMNLDGETNLKLKQALVVTSTLQDDSSFQNLDALIKCEDPNENLYTFIGSIYYDGSQYSLSPQQILLRDSKLRNTQYVYGVVIFTGHDTKVMQNATPPPSKRSRIERRMDKIVYVLLTAFATISSVGSILFGIKTREDNNNGSLKRWYLRPDDSSIFFDPKRAGIAYGQEIAKVEKVANGSISDDMSRFKVSRSDAREHIVDPAEPRMFPKGFNLRDERIENGQWMKQPHADVVQKFFRVLAICHTAIPVVDNGLGEIFYEAESPDEAAFVIAARVLGFEFYERTQTSITVREFDPNVGGKVDSVMFERLAEDGQSFEAETKDHINMYSEDGLRTLVIAYRELNEEEYKEWNENFSRAKNSLLRTNYRMAHSCGLLRKEMKLIVISLDTPDISILEKQGDKEAVAQASRDSVTKQIQKAKSQISLSRGTSKFALIIDGKCLGFTLVDELRNVFLEIALECASVICCRSSPKQKALVTRLVKMGTRKTTLAIGDGANDVGMLQEADIGVGISGIEGMQICYFFYKNITFGFTLFWFEAHSSFSAQPAYNDWFISLYSVFFTSLPVIALGVFDQDVSATLCMKYPQLHQEGINNTMFSWPRILVWMLNGLWTSAIIYFTASNSVLSQAFQKDGHPAGLEILGVTMYTCVVWTVSLQMSLFVSYFTWIQHLFIWGSIAFWYFFLIVYGWLPPVISTSAYRVFIETCVSSPLYWLTTLLVTLSGVLPYFLYYAVRVMLFPSNRDLIVQREHLGGLAPVSSKSLRGGFWSFKGRWKR</sequence>
<dbReference type="InterPro" id="IPR023214">
    <property type="entry name" value="HAD_sf"/>
</dbReference>
<evidence type="ECO:0000256" key="10">
    <source>
        <dbReference type="ARBA" id="ARBA00023136"/>
    </source>
</evidence>
<dbReference type="InterPro" id="IPR032630">
    <property type="entry name" value="P_typ_ATPase_c"/>
</dbReference>
<comment type="catalytic activity">
    <reaction evidence="11">
        <text>ATP + H2O + phospholipidSide 1 = ADP + phosphate + phospholipidSide 2.</text>
        <dbReference type="EC" id="7.6.2.1"/>
    </reaction>
</comment>
<keyword evidence="6" id="KW-0547">Nucleotide-binding</keyword>
<dbReference type="InterPro" id="IPR032631">
    <property type="entry name" value="P-type_ATPase_N"/>
</dbReference>
<evidence type="ECO:0000256" key="7">
    <source>
        <dbReference type="ARBA" id="ARBA00022840"/>
    </source>
</evidence>
<dbReference type="Gene3D" id="3.40.50.1000">
    <property type="entry name" value="HAD superfamily/HAD-like"/>
    <property type="match status" value="1"/>
</dbReference>
<comment type="caution">
    <text evidence="15">The sequence shown here is derived from an EMBL/GenBank/DDBJ whole genome shotgun (WGS) entry which is preliminary data.</text>
</comment>
<feature type="transmembrane region" description="Helical" evidence="12">
    <location>
        <begin position="875"/>
        <end position="894"/>
    </location>
</feature>
<evidence type="ECO:0000313" key="16">
    <source>
        <dbReference type="Proteomes" id="UP001179952"/>
    </source>
</evidence>
<evidence type="ECO:0000256" key="3">
    <source>
        <dbReference type="ARBA" id="ARBA00012189"/>
    </source>
</evidence>
<proteinExistence type="inferred from homology"/>
<keyword evidence="16" id="KW-1185">Reference proteome</keyword>
<reference evidence="15" key="1">
    <citation type="journal article" date="2023" name="Nat. Commun.">
        <title>Diploid and tetraploid genomes of Acorus and the evolution of monocots.</title>
        <authorList>
            <person name="Ma L."/>
            <person name="Liu K.W."/>
            <person name="Li Z."/>
            <person name="Hsiao Y.Y."/>
            <person name="Qi Y."/>
            <person name="Fu T."/>
            <person name="Tang G.D."/>
            <person name="Zhang D."/>
            <person name="Sun W.H."/>
            <person name="Liu D.K."/>
            <person name="Li Y."/>
            <person name="Chen G.Z."/>
            <person name="Liu X.D."/>
            <person name="Liao X.Y."/>
            <person name="Jiang Y.T."/>
            <person name="Yu X."/>
            <person name="Hao Y."/>
            <person name="Huang J."/>
            <person name="Zhao X.W."/>
            <person name="Ke S."/>
            <person name="Chen Y.Y."/>
            <person name="Wu W.L."/>
            <person name="Hsu J.L."/>
            <person name="Lin Y.F."/>
            <person name="Huang M.D."/>
            <person name="Li C.Y."/>
            <person name="Huang L."/>
            <person name="Wang Z.W."/>
            <person name="Zhao X."/>
            <person name="Zhong W.Y."/>
            <person name="Peng D.H."/>
            <person name="Ahmad S."/>
            <person name="Lan S."/>
            <person name="Zhang J.S."/>
            <person name="Tsai W.C."/>
            <person name="Van de Peer Y."/>
            <person name="Liu Z.J."/>
        </authorList>
    </citation>
    <scope>NUCLEOTIDE SEQUENCE</scope>
    <source>
        <strain evidence="15">SCP</strain>
    </source>
</reference>
<dbReference type="SUPFAM" id="SSF81665">
    <property type="entry name" value="Calcium ATPase, transmembrane domain M"/>
    <property type="match status" value="2"/>
</dbReference>
<dbReference type="Gene3D" id="2.70.150.10">
    <property type="entry name" value="Calcium-transporting ATPase, cytoplasmic transduction domain A"/>
    <property type="match status" value="1"/>
</dbReference>
<reference evidence="15" key="2">
    <citation type="submission" date="2023-06" db="EMBL/GenBank/DDBJ databases">
        <authorList>
            <person name="Ma L."/>
            <person name="Liu K.-W."/>
            <person name="Li Z."/>
            <person name="Hsiao Y.-Y."/>
            <person name="Qi Y."/>
            <person name="Fu T."/>
            <person name="Tang G."/>
            <person name="Zhang D."/>
            <person name="Sun W.-H."/>
            <person name="Liu D.-K."/>
            <person name="Li Y."/>
            <person name="Chen G.-Z."/>
            <person name="Liu X.-D."/>
            <person name="Liao X.-Y."/>
            <person name="Jiang Y.-T."/>
            <person name="Yu X."/>
            <person name="Hao Y."/>
            <person name="Huang J."/>
            <person name="Zhao X.-W."/>
            <person name="Ke S."/>
            <person name="Chen Y.-Y."/>
            <person name="Wu W.-L."/>
            <person name="Hsu J.-L."/>
            <person name="Lin Y.-F."/>
            <person name="Huang M.-D."/>
            <person name="Li C.-Y."/>
            <person name="Huang L."/>
            <person name="Wang Z.-W."/>
            <person name="Zhao X."/>
            <person name="Zhong W.-Y."/>
            <person name="Peng D.-H."/>
            <person name="Ahmad S."/>
            <person name="Lan S."/>
            <person name="Zhang J.-S."/>
            <person name="Tsai W.-C."/>
            <person name="Van De Peer Y."/>
            <person name="Liu Z.-J."/>
        </authorList>
    </citation>
    <scope>NUCLEOTIDE SEQUENCE</scope>
    <source>
        <strain evidence="15">SCP</strain>
        <tissue evidence="15">Leaves</tissue>
    </source>
</reference>
<dbReference type="GO" id="GO:0005524">
    <property type="term" value="F:ATP binding"/>
    <property type="evidence" value="ECO:0007669"/>
    <property type="project" value="UniProtKB-KW"/>
</dbReference>
<evidence type="ECO:0000313" key="15">
    <source>
        <dbReference type="EMBL" id="KAK1268431.1"/>
    </source>
</evidence>
<comment type="subcellular location">
    <subcellularLocation>
        <location evidence="1">Membrane</location>
        <topology evidence="1">Multi-pass membrane protein</topology>
    </subcellularLocation>
</comment>
<dbReference type="Gene3D" id="3.40.1110.10">
    <property type="entry name" value="Calcium-transporting ATPase, cytoplasmic domain N"/>
    <property type="match status" value="1"/>
</dbReference>
<dbReference type="PANTHER" id="PTHR24092:SF165">
    <property type="entry name" value="PHOSPHOLIPID-TRANSPORTING ATPASE 8-RELATED"/>
    <property type="match status" value="1"/>
</dbReference>
<feature type="transmembrane region" description="Helical" evidence="12">
    <location>
        <begin position="807"/>
        <end position="825"/>
    </location>
</feature>
<evidence type="ECO:0000256" key="4">
    <source>
        <dbReference type="ARBA" id="ARBA00022692"/>
    </source>
</evidence>
<comment type="similarity">
    <text evidence="2">Belongs to the cation transport ATPase (P-type) (TC 3.A.3) family. Type IV subfamily.</text>
</comment>
<feature type="domain" description="P-type ATPase N-terminal" evidence="13">
    <location>
        <begin position="63"/>
        <end position="120"/>
    </location>
</feature>
<evidence type="ECO:0000256" key="9">
    <source>
        <dbReference type="ARBA" id="ARBA00022989"/>
    </source>
</evidence>
<dbReference type="EC" id="7.6.2.1" evidence="3"/>
<dbReference type="InterPro" id="IPR023299">
    <property type="entry name" value="ATPase_P-typ_cyto_dom_N"/>
</dbReference>
<evidence type="ECO:0000256" key="6">
    <source>
        <dbReference type="ARBA" id="ARBA00022741"/>
    </source>
</evidence>
<keyword evidence="8" id="KW-0460">Magnesium</keyword>
<dbReference type="EMBL" id="JAUJYN010000006">
    <property type="protein sequence ID" value="KAK1268431.1"/>
    <property type="molecule type" value="Genomic_DNA"/>
</dbReference>